<dbReference type="InterPro" id="IPR013152">
    <property type="entry name" value="Gastrin/cholecystokinin_CS"/>
</dbReference>
<protein>
    <submittedName>
        <fullName evidence="6">Uncharacterized protein</fullName>
    </submittedName>
</protein>
<dbReference type="InParanoid" id="A0A6I8TD07"/>
<dbReference type="Pfam" id="PF08257">
    <property type="entry name" value="Sulfakinin"/>
    <property type="match status" value="2"/>
</dbReference>
<comment type="subcellular location">
    <subcellularLocation>
        <location evidence="1">Secreted</location>
    </subcellularLocation>
</comment>
<accession>A0A6I8TD07</accession>
<keyword evidence="7" id="KW-1185">Reference proteome</keyword>
<gene>
    <name evidence="6" type="primary">110677123</name>
</gene>
<dbReference type="AlphaFoldDB" id="A0A6I8TD07"/>
<reference evidence="6" key="2">
    <citation type="submission" date="2020-05" db="UniProtKB">
        <authorList>
            <consortium name="EnsemblMetazoa"/>
        </authorList>
    </citation>
    <scope>IDENTIFICATION</scope>
    <source>
        <strain evidence="6">LVP_AGWG</strain>
    </source>
</reference>
<evidence type="ECO:0000313" key="7">
    <source>
        <dbReference type="Proteomes" id="UP000008820"/>
    </source>
</evidence>
<evidence type="ECO:0000256" key="3">
    <source>
        <dbReference type="ARBA" id="ARBA00022525"/>
    </source>
</evidence>
<keyword evidence="5" id="KW-0527">Neuropeptide</keyword>
<reference evidence="6 7" key="1">
    <citation type="submission" date="2017-06" db="EMBL/GenBank/DDBJ databases">
        <title>Aedes aegypti genome working group (AGWG) sequencing and assembly.</title>
        <authorList>
            <consortium name="Aedes aegypti Genome Working Group (AGWG)"/>
            <person name="Matthews B.J."/>
        </authorList>
    </citation>
    <scope>NUCLEOTIDE SEQUENCE [LARGE SCALE GENOMIC DNA]</scope>
    <source>
        <strain evidence="6 7">LVP_AGWG</strain>
    </source>
</reference>
<organism evidence="6 7">
    <name type="scientific">Aedes aegypti</name>
    <name type="common">Yellowfever mosquito</name>
    <name type="synonym">Culex aegypti</name>
    <dbReference type="NCBI Taxonomy" id="7159"/>
    <lineage>
        <taxon>Eukaryota</taxon>
        <taxon>Metazoa</taxon>
        <taxon>Ecdysozoa</taxon>
        <taxon>Arthropoda</taxon>
        <taxon>Hexapoda</taxon>
        <taxon>Insecta</taxon>
        <taxon>Pterygota</taxon>
        <taxon>Neoptera</taxon>
        <taxon>Endopterygota</taxon>
        <taxon>Diptera</taxon>
        <taxon>Nematocera</taxon>
        <taxon>Culicoidea</taxon>
        <taxon>Culicidae</taxon>
        <taxon>Culicinae</taxon>
        <taxon>Aedini</taxon>
        <taxon>Aedes</taxon>
        <taxon>Stegomyia</taxon>
    </lineage>
</organism>
<dbReference type="EnsemblMetazoa" id="AAEL006451-RB">
    <property type="protein sequence ID" value="AAEL006451-PB"/>
    <property type="gene ID" value="AAEL006451"/>
</dbReference>
<dbReference type="InterPro" id="IPR013259">
    <property type="entry name" value="Sulfakinin"/>
</dbReference>
<keyword evidence="4" id="KW-0027">Amidation</keyword>
<keyword evidence="3" id="KW-0964">Secreted</keyword>
<dbReference type="PROSITE" id="PS00259">
    <property type="entry name" value="GASTRIN"/>
    <property type="match status" value="1"/>
</dbReference>
<dbReference type="Proteomes" id="UP000008820">
    <property type="component" value="Chromosome 2"/>
</dbReference>
<sequence>MARLTLSILISLTIYFTYQAVASEALSTSGVRSSSNSQSTRSSEAMESLLGRDDGLNKLQSVWFKNVYSRRSAGPVGPGHIGTYTVLQRSPAGGSKLPLAYVADINFIDDEDIEKRFDDYGHMRFGKRGGGGEGEQFDDYGHMRFGRR</sequence>
<evidence type="ECO:0000256" key="1">
    <source>
        <dbReference type="ARBA" id="ARBA00004613"/>
    </source>
</evidence>
<dbReference type="GO" id="GO:0005576">
    <property type="term" value="C:extracellular region"/>
    <property type="evidence" value="ECO:0007669"/>
    <property type="project" value="UniProtKB-SubCell"/>
</dbReference>
<evidence type="ECO:0000256" key="2">
    <source>
        <dbReference type="ARBA" id="ARBA00006273"/>
    </source>
</evidence>
<name>A0A6I8TD07_AEDAE</name>
<comment type="similarity">
    <text evidence="2">Belongs to the gastrin/cholecystokinin family.</text>
</comment>
<evidence type="ECO:0000313" key="6">
    <source>
        <dbReference type="EnsemblMetazoa" id="AAEL006451-PB"/>
    </source>
</evidence>
<evidence type="ECO:0000256" key="5">
    <source>
        <dbReference type="ARBA" id="ARBA00023320"/>
    </source>
</evidence>
<evidence type="ECO:0000256" key="4">
    <source>
        <dbReference type="ARBA" id="ARBA00022815"/>
    </source>
</evidence>
<dbReference type="GO" id="GO:0007218">
    <property type="term" value="P:neuropeptide signaling pathway"/>
    <property type="evidence" value="ECO:0007669"/>
    <property type="project" value="UniProtKB-KW"/>
</dbReference>
<dbReference type="OrthoDB" id="6360815at2759"/>
<proteinExistence type="inferred from homology"/>